<comment type="subcellular location">
    <subcellularLocation>
        <location evidence="1">Nucleus</location>
    </subcellularLocation>
</comment>
<dbReference type="EMBL" id="CM010717">
    <property type="protein sequence ID" value="RZC55232.1"/>
    <property type="molecule type" value="Genomic_DNA"/>
</dbReference>
<dbReference type="GO" id="GO:0046983">
    <property type="term" value="F:protein dimerization activity"/>
    <property type="evidence" value="ECO:0007669"/>
    <property type="project" value="InterPro"/>
</dbReference>
<feature type="compositionally biased region" description="Polar residues" evidence="5">
    <location>
        <begin position="396"/>
        <end position="407"/>
    </location>
</feature>
<dbReference type="InterPro" id="IPR025610">
    <property type="entry name" value="MYC/MYB_N"/>
</dbReference>
<keyword evidence="8" id="KW-1185">Reference proteome</keyword>
<feature type="domain" description="BHLH" evidence="6">
    <location>
        <begin position="473"/>
        <end position="522"/>
    </location>
</feature>
<dbReference type="PANTHER" id="PTHR31945:SF11">
    <property type="entry name" value="TRANSCRIPTION FACTOR ABORTED MICROSPORES"/>
    <property type="match status" value="1"/>
</dbReference>
<feature type="region of interest" description="Disordered" evidence="5">
    <location>
        <begin position="641"/>
        <end position="671"/>
    </location>
</feature>
<feature type="region of interest" description="Disordered" evidence="5">
    <location>
        <begin position="396"/>
        <end position="486"/>
    </location>
</feature>
<dbReference type="Gene3D" id="4.10.280.10">
    <property type="entry name" value="Helix-loop-helix DNA-binding domain"/>
    <property type="match status" value="1"/>
</dbReference>
<evidence type="ECO:0000259" key="6">
    <source>
        <dbReference type="PROSITE" id="PS50888"/>
    </source>
</evidence>
<evidence type="ECO:0000256" key="2">
    <source>
        <dbReference type="ARBA" id="ARBA00023015"/>
    </source>
</evidence>
<proteinExistence type="predicted"/>
<dbReference type="SUPFAM" id="SSF47459">
    <property type="entry name" value="HLH, helix-loop-helix DNA-binding domain"/>
    <property type="match status" value="1"/>
</dbReference>
<accession>A0A4Y7J5A0</accession>
<dbReference type="Gramene" id="RZC55232">
    <property type="protein sequence ID" value="RZC55232"/>
    <property type="gene ID" value="C5167_014096"/>
</dbReference>
<organism evidence="7 8">
    <name type="scientific">Papaver somniferum</name>
    <name type="common">Opium poppy</name>
    <dbReference type="NCBI Taxonomy" id="3469"/>
    <lineage>
        <taxon>Eukaryota</taxon>
        <taxon>Viridiplantae</taxon>
        <taxon>Streptophyta</taxon>
        <taxon>Embryophyta</taxon>
        <taxon>Tracheophyta</taxon>
        <taxon>Spermatophyta</taxon>
        <taxon>Magnoliopsida</taxon>
        <taxon>Ranunculales</taxon>
        <taxon>Papaveraceae</taxon>
        <taxon>Papaveroideae</taxon>
        <taxon>Papaver</taxon>
    </lineage>
</organism>
<feature type="compositionally biased region" description="Low complexity" evidence="5">
    <location>
        <begin position="641"/>
        <end position="651"/>
    </location>
</feature>
<dbReference type="STRING" id="3469.A0A4Y7J5A0"/>
<protein>
    <recommendedName>
        <fullName evidence="6">BHLH domain-containing protein</fullName>
    </recommendedName>
</protein>
<dbReference type="OMA" id="HPRTKAC"/>
<dbReference type="PROSITE" id="PS50888">
    <property type="entry name" value="BHLH"/>
    <property type="match status" value="1"/>
</dbReference>
<dbReference type="Proteomes" id="UP000316621">
    <property type="component" value="Chromosome 3"/>
</dbReference>
<dbReference type="InterPro" id="IPR036638">
    <property type="entry name" value="HLH_DNA-bd_sf"/>
</dbReference>
<gene>
    <name evidence="7" type="ORF">C5167_014096</name>
</gene>
<dbReference type="CDD" id="cd04873">
    <property type="entry name" value="ACT_UUR-ACR-like"/>
    <property type="match status" value="1"/>
</dbReference>
<evidence type="ECO:0000313" key="7">
    <source>
        <dbReference type="EMBL" id="RZC55232.1"/>
    </source>
</evidence>
<dbReference type="AlphaFoldDB" id="A0A4Y7J5A0"/>
<evidence type="ECO:0000256" key="3">
    <source>
        <dbReference type="ARBA" id="ARBA00023163"/>
    </source>
</evidence>
<keyword evidence="4" id="KW-0539">Nucleus</keyword>
<reference evidence="7 8" key="1">
    <citation type="journal article" date="2018" name="Science">
        <title>The opium poppy genome and morphinan production.</title>
        <authorList>
            <person name="Guo L."/>
            <person name="Winzer T."/>
            <person name="Yang X."/>
            <person name="Li Y."/>
            <person name="Ning Z."/>
            <person name="He Z."/>
            <person name="Teodor R."/>
            <person name="Lu Y."/>
            <person name="Bowser T.A."/>
            <person name="Graham I.A."/>
            <person name="Ye K."/>
        </authorList>
    </citation>
    <scope>NUCLEOTIDE SEQUENCE [LARGE SCALE GENOMIC DNA]</scope>
    <source>
        <strain evidence="8">cv. HN1</strain>
        <tissue evidence="7">Leaves</tissue>
    </source>
</reference>
<name>A0A4Y7J5A0_PAPSO</name>
<dbReference type="Pfam" id="PF14215">
    <property type="entry name" value="bHLH-MYC_N"/>
    <property type="match status" value="1"/>
</dbReference>
<evidence type="ECO:0000256" key="4">
    <source>
        <dbReference type="ARBA" id="ARBA00023242"/>
    </source>
</evidence>
<dbReference type="Pfam" id="PF22754">
    <property type="entry name" value="bHLH-TF_ACT-like_plant"/>
    <property type="match status" value="1"/>
</dbReference>
<dbReference type="Pfam" id="PF00010">
    <property type="entry name" value="HLH"/>
    <property type="match status" value="1"/>
</dbReference>
<evidence type="ECO:0000313" key="8">
    <source>
        <dbReference type="Proteomes" id="UP000316621"/>
    </source>
</evidence>
<dbReference type="InterPro" id="IPR051358">
    <property type="entry name" value="TF_AMS/ICE1/BHLH6-like"/>
</dbReference>
<dbReference type="PANTHER" id="PTHR31945">
    <property type="entry name" value="TRANSCRIPTION FACTOR SCREAM2-RELATED"/>
    <property type="match status" value="1"/>
</dbReference>
<dbReference type="SMART" id="SM00353">
    <property type="entry name" value="HLH"/>
    <property type="match status" value="1"/>
</dbReference>
<keyword evidence="3" id="KW-0804">Transcription</keyword>
<dbReference type="OrthoDB" id="1890947at2759"/>
<dbReference type="GO" id="GO:0005634">
    <property type="term" value="C:nucleus"/>
    <property type="evidence" value="ECO:0007669"/>
    <property type="project" value="UniProtKB-SubCell"/>
</dbReference>
<evidence type="ECO:0000256" key="5">
    <source>
        <dbReference type="SAM" id="MobiDB-lite"/>
    </source>
</evidence>
<dbReference type="GO" id="GO:0043565">
    <property type="term" value="F:sequence-specific DNA binding"/>
    <property type="evidence" value="ECO:0007669"/>
    <property type="project" value="TreeGrafter"/>
</dbReference>
<evidence type="ECO:0000256" key="1">
    <source>
        <dbReference type="ARBA" id="ARBA00004123"/>
    </source>
</evidence>
<dbReference type="CDD" id="cd11443">
    <property type="entry name" value="bHLH_AtAMS_like"/>
    <property type="match status" value="1"/>
</dbReference>
<sequence>MLVMDIVNNEQVVHSLMEKLRPLVGSQGGGSCWDYCVLWKLMWAEDHSPPPHLHHHLDQSCCRFIEWVSCCCGGAGADVDRNISITGEAELLMFPVSDHHHQRHPCRDLMFQHSRTKNCDLLAKLPSTIPLMDSDDHGTGVHAQSLISNQPAWITNVPNCSIQLTQSSFSSEETIGTRVLIPVPGEGGGLIEFFAAKHVPEDPQLIEFVMTHCNLSWEEQQQETAIMLMNTTPATYHHDHYHLLDHQHRQPIADDDGRFQQNVSSGNDNYDNDNGLANPAAMSNINNFNNSNLPWDLSVDRIRLTSSSSSSPLNFFGCGLSSSGTQHQEQVDGNAVLDSPIMDDKAHHNISGFADIINVPLLQESLMNTVDATNLHFGSSANNNIEYSMSSLMPTTTPIKGSPSNHLATVGKAGTDNRDPENKLVGLDTGRADSVLSGCSNDRIIEGEDDDDNNTTNNQDGGGGRSSAGSGRPHQSKNLVAERKRRKKLSDRLYKLRALVPNISKMDRAAILGDAIEYVQELQKQVKDLQDELEDQPSGDHDQHLQDDYNERRKNNKQQQISSCLQLQFDHHQNGTSGWPTANDQYQYDHQTVAATGSKIGLADNNHQHQQYLAGTTAARCSSITNNNNNNSNIVINCSQQPLNNNQQSSSTPTWEDSHGDDKQQTQQMEPQVEVNQIERNEFFLKVLCEHKPGGFRRLMEAMNSLGLEVTNANVTTFRSLVLNVFKVEKRDNDEMVQADHVRDSLLEITRDRMMGGWPKQTVDDQVGLDINSNYDHDQHHEHGYGCHPISLLHHHHQG</sequence>
<dbReference type="InterPro" id="IPR011598">
    <property type="entry name" value="bHLH_dom"/>
</dbReference>
<dbReference type="InterPro" id="IPR054502">
    <property type="entry name" value="bHLH-TF_ACT-like_plant"/>
</dbReference>
<dbReference type="GO" id="GO:0003700">
    <property type="term" value="F:DNA-binding transcription factor activity"/>
    <property type="evidence" value="ECO:0007669"/>
    <property type="project" value="TreeGrafter"/>
</dbReference>
<keyword evidence="2" id="KW-0805">Transcription regulation</keyword>